<reference evidence="2" key="1">
    <citation type="journal article" date="2019" name="Int. J. Syst. Evol. Microbiol.">
        <title>The Global Catalogue of Microorganisms (GCM) 10K type strain sequencing project: providing services to taxonomists for standard genome sequencing and annotation.</title>
        <authorList>
            <consortium name="The Broad Institute Genomics Platform"/>
            <consortium name="The Broad Institute Genome Sequencing Center for Infectious Disease"/>
            <person name="Wu L."/>
            <person name="Ma J."/>
        </authorList>
    </citation>
    <scope>NUCLEOTIDE SEQUENCE [LARGE SCALE GENOMIC DNA]</scope>
    <source>
        <strain evidence="2">JCM 16014</strain>
    </source>
</reference>
<proteinExistence type="predicted"/>
<comment type="caution">
    <text evidence="1">The sequence shown here is derived from an EMBL/GenBank/DDBJ whole genome shotgun (WGS) entry which is preliminary data.</text>
</comment>
<evidence type="ECO:0000313" key="2">
    <source>
        <dbReference type="Proteomes" id="UP001500751"/>
    </source>
</evidence>
<dbReference type="Proteomes" id="UP001500751">
    <property type="component" value="Unassembled WGS sequence"/>
</dbReference>
<gene>
    <name evidence="1" type="ORF">GCM10009839_32960</name>
</gene>
<accession>A0ABP5FNA1</accession>
<dbReference type="EMBL" id="BAAAQN010000017">
    <property type="protein sequence ID" value="GAA2030632.1"/>
    <property type="molecule type" value="Genomic_DNA"/>
</dbReference>
<protein>
    <recommendedName>
        <fullName evidence="3">Tetratricopeptide repeat protein</fullName>
    </recommendedName>
</protein>
<sequence length="733" mass="80040">MYGACMRDATDGDRQDGEWSVAWLSSELRELRRQAGHPSLSDINKLTKHGPARATISELLAGQRKWAPPWETLSNVVQALIAHARDKNLGLDPRLANLEEWRRLHGLVVRDIERSKRNANKARLELIEQFSVLPPGQMRRPPFHTLDDLVTSWEGRPRPARSGYLPRADFDEEMWAALASQTAPYPFILVYGDDGVGKSTSAWTAVTSALRPETKVLIPRDSAAVANLADSGSALVPAAGPSLIWMDSLSAAALDHLAHEKLDVLTGHAAIVATISAAECATILSSRTNRMSTARAALKRAHLIHLPRDPELAEQIWDVSGGEVVPAEVHGHPQLAWLRLNTAQDLPGVAVVRSIVDARRVGVIRPLLEDELKQLFPIHFAEIHDLPVSDDLFATGMEWARNPGHDVPPMVVMRRHRSGPSWTISDQLSEDRATWRIPDALWPALITMLDPHECLNLALAAETQGKLLHATKAAAKAATSSEQATLANLLLGRLHQKLGNASAAKSALVAVIDIGPSDEACAAADLLGRMFHNEGDFDHAIEYWTLATQWPGDAHALMSWFELGRLHAMLGNWEEAIDALSRDFSDGPLPDLALRAETLLAFARGSIDDLERVLEAWECVSGEHGGHVAASALREYLLHARHSTEQAHRSPSPDPTDIEMVLAAARRLRDLGKRHEALEEFRRTAASAHSGLRAAALYEAGSTAEDLGLLDEARKAFDASISCAQPGYSGLVS</sequence>
<dbReference type="Gene3D" id="1.25.40.10">
    <property type="entry name" value="Tetratricopeptide repeat domain"/>
    <property type="match status" value="1"/>
</dbReference>
<evidence type="ECO:0008006" key="3">
    <source>
        <dbReference type="Google" id="ProtNLM"/>
    </source>
</evidence>
<dbReference type="InterPro" id="IPR011990">
    <property type="entry name" value="TPR-like_helical_dom_sf"/>
</dbReference>
<dbReference type="Pfam" id="PF13432">
    <property type="entry name" value="TPR_16"/>
    <property type="match status" value="2"/>
</dbReference>
<organism evidence="1 2">
    <name type="scientific">Catenulispora yoronensis</name>
    <dbReference type="NCBI Taxonomy" id="450799"/>
    <lineage>
        <taxon>Bacteria</taxon>
        <taxon>Bacillati</taxon>
        <taxon>Actinomycetota</taxon>
        <taxon>Actinomycetes</taxon>
        <taxon>Catenulisporales</taxon>
        <taxon>Catenulisporaceae</taxon>
        <taxon>Catenulispora</taxon>
    </lineage>
</organism>
<name>A0ABP5FNA1_9ACTN</name>
<keyword evidence="2" id="KW-1185">Reference proteome</keyword>
<evidence type="ECO:0000313" key="1">
    <source>
        <dbReference type="EMBL" id="GAA2030632.1"/>
    </source>
</evidence>
<dbReference type="SUPFAM" id="SSF48452">
    <property type="entry name" value="TPR-like"/>
    <property type="match status" value="1"/>
</dbReference>